<proteinExistence type="predicted"/>
<evidence type="ECO:0000313" key="1">
    <source>
        <dbReference type="Proteomes" id="UP000790787"/>
    </source>
</evidence>
<dbReference type="RefSeq" id="XP_075075263.1">
    <property type="nucleotide sequence ID" value="XM_075219162.1"/>
</dbReference>
<accession>A0AC58RRD8</accession>
<keyword evidence="1" id="KW-1185">Reference proteome</keyword>
<organism evidence="1 2">
    <name type="scientific">Nicotiana tabacum</name>
    <name type="common">Common tobacco</name>
    <dbReference type="NCBI Taxonomy" id="4097"/>
    <lineage>
        <taxon>Eukaryota</taxon>
        <taxon>Viridiplantae</taxon>
        <taxon>Streptophyta</taxon>
        <taxon>Embryophyta</taxon>
        <taxon>Tracheophyta</taxon>
        <taxon>Spermatophyta</taxon>
        <taxon>Magnoliopsida</taxon>
        <taxon>eudicotyledons</taxon>
        <taxon>Gunneridae</taxon>
        <taxon>Pentapetalae</taxon>
        <taxon>asterids</taxon>
        <taxon>lamiids</taxon>
        <taxon>Solanales</taxon>
        <taxon>Solanaceae</taxon>
        <taxon>Nicotianoideae</taxon>
        <taxon>Nicotianeae</taxon>
        <taxon>Nicotiana</taxon>
    </lineage>
</organism>
<gene>
    <name evidence="2" type="primary">LOC142162667</name>
</gene>
<reference evidence="1" key="1">
    <citation type="journal article" date="2014" name="Nat. Commun.">
        <title>The tobacco genome sequence and its comparison with those of tomato and potato.</title>
        <authorList>
            <person name="Sierro N."/>
            <person name="Battey J.N."/>
            <person name="Ouadi S."/>
            <person name="Bakaher N."/>
            <person name="Bovet L."/>
            <person name="Willig A."/>
            <person name="Goepfert S."/>
            <person name="Peitsch M.C."/>
            <person name="Ivanov N.V."/>
        </authorList>
    </citation>
    <scope>NUCLEOTIDE SEQUENCE [LARGE SCALE GENOMIC DNA]</scope>
</reference>
<protein>
    <submittedName>
        <fullName evidence="2">Uncharacterized protein LOC142162667</fullName>
    </submittedName>
</protein>
<evidence type="ECO:0000313" key="2">
    <source>
        <dbReference type="RefSeq" id="XP_075075263.1"/>
    </source>
</evidence>
<name>A0AC58RRD8_TOBAC</name>
<reference evidence="2" key="2">
    <citation type="submission" date="2025-08" db="UniProtKB">
        <authorList>
            <consortium name="RefSeq"/>
        </authorList>
    </citation>
    <scope>IDENTIFICATION</scope>
    <source>
        <tissue evidence="2">Leaf</tissue>
    </source>
</reference>
<dbReference type="Proteomes" id="UP000790787">
    <property type="component" value="Chromosome 1"/>
</dbReference>
<sequence length="1113" mass="122459">MGETERLLLLQLDSPPLQSIYREKNCVADSLANYGAMHANECCLLFGSPPPFITPSYQQDQNGMLRRRLIRTMSALCDSSSLTSTVPSNHSSVLSSSFVNSNGSHTRALVKNSTFVNSMPLVHLLNSSLLLSFTFSYSCVINTTMGDDKAVENQITGKSIFSPSPSPTITIVKLDGSGNYTSWAASVQLWFIGQGYEDHLIKNYTEIGASDRPTWVKIDAQLCSLLWNSLDRFGTRPKPCIQMTYNLFTRRDREKDFFMVLALIELRSDLSSVRDQILASASVPTLEEVSARLLRITSTLEVNSYDTSIMAVQTNTFQNGPRKGKGKNTKHCTYCDKGRHTRDVCWLLHGKPPRNNDHHRHATNVAHSGDGILPTPDVKDRSSHSITLTGTDYNDYLQYQASKQQSSTSSTACTVQPGNSFAYVAQSSFPGPWILDSGATDHISGNQNFLSVLNSLSVFSTITLANGSKTAIKGIGEAHPLPSLPLTSVLFAPECPYNLISISKLTKNLKCLVIFSEDSVFVQDRSSGQVIGRGHESHGLYNLSITKPPVAFTSAISSDLLHCQLGHPSLSKLQKMVPSLSSLPLLECESCQLGKHTRASFPKRVNNRSSSMFENFYTEIRNQFGVSIKKLISDNAREYFSSSLSSFMSSQDVTFFETSPYFSPNSLNQKAISTVLLVPTFSPPTPAPALPLQVYSRRPRPNSQPTNPVDASDPNAGTQSPSGDSLPPPAMSHASVEHSSNVTDLPIALRKGTRTTANQTPSYTFLSYHRLSPSYHAFITSLSTVKVPKTMEEAMAHPGWRQAMIEEMTALHDNGTWEIVPLPKGKTTVGCRWVFTVAQSGSGIVISQRKYALDILEDSGMLNCKPVDSPMDPNTKLVPGQGKPLKDPGRYRRLVGKLNYLTITRPDISFAVSVVSQFLQSPCDSHWDAAIRILRYVKGSPGQGLLYENKGHADIVGYSDADWAGSPSDRRSTSGYCILIGGNLISWKSKKQDVVARSSVEAEYRAMALATCELIWLRQLLQELKIGRDEPMKLICDNQAALYIASNPVFHERSKHIEVDCHFIRQKIESGCIVTSFVNSKDQLADVLTKSLRGSRIGDICSKLGAYDLYAPA</sequence>